<dbReference type="InterPro" id="IPR027417">
    <property type="entry name" value="P-loop_NTPase"/>
</dbReference>
<dbReference type="EMBL" id="MEUJ01000005">
    <property type="protein sequence ID" value="OGC39942.1"/>
    <property type="molecule type" value="Genomic_DNA"/>
</dbReference>
<evidence type="ECO:0000256" key="11">
    <source>
        <dbReference type="ARBA" id="ARBA00030128"/>
    </source>
</evidence>
<dbReference type="InterPro" id="IPR017665">
    <property type="entry name" value="Guanylate_kinase"/>
</dbReference>
<dbReference type="EC" id="2.7.4.8" evidence="4 13"/>
<evidence type="ECO:0000256" key="3">
    <source>
        <dbReference type="ARBA" id="ARBA00005790"/>
    </source>
</evidence>
<dbReference type="Proteomes" id="UP000179242">
    <property type="component" value="Unassembled WGS sequence"/>
</dbReference>
<proteinExistence type="inferred from homology"/>
<dbReference type="SMART" id="SM00072">
    <property type="entry name" value="GuKc"/>
    <property type="match status" value="1"/>
</dbReference>
<sequence length="200" mass="23131">MPKHKRGLLIVLSGPSGVGKSTIVKRLRKINPRLKMSVSCTTRPPRLGEANKRDYFFISKEAFTEKVKNGEFLEWAEVHGRYYGTPREFIEENLKKNNVVLLEVDVQGAGTIKDWLYKARLRKSAVFVFIIPPSVDMLAFRLKRRKTESSELLNYRLRAAIAELQVMEKYDYIVVNDQVEHAARKIQAIINVEKERVLLN</sequence>
<comment type="subcellular location">
    <subcellularLocation>
        <location evidence="2 13">Cytoplasm</location>
    </subcellularLocation>
</comment>
<evidence type="ECO:0000256" key="2">
    <source>
        <dbReference type="ARBA" id="ARBA00004496"/>
    </source>
</evidence>
<evidence type="ECO:0000256" key="7">
    <source>
        <dbReference type="ARBA" id="ARBA00022679"/>
    </source>
</evidence>
<dbReference type="GO" id="GO:0005829">
    <property type="term" value="C:cytosol"/>
    <property type="evidence" value="ECO:0007669"/>
    <property type="project" value="TreeGrafter"/>
</dbReference>
<dbReference type="InterPro" id="IPR008145">
    <property type="entry name" value="GK/Ca_channel_bsu"/>
</dbReference>
<dbReference type="AlphaFoldDB" id="A0A1F4U4T5"/>
<evidence type="ECO:0000256" key="9">
    <source>
        <dbReference type="ARBA" id="ARBA00022777"/>
    </source>
</evidence>
<dbReference type="PROSITE" id="PS50052">
    <property type="entry name" value="GUANYLATE_KINASE_2"/>
    <property type="match status" value="1"/>
</dbReference>
<dbReference type="Gene3D" id="3.30.63.10">
    <property type="entry name" value="Guanylate Kinase phosphate binding domain"/>
    <property type="match status" value="1"/>
</dbReference>
<dbReference type="FunFam" id="3.30.63.10:FF:000005">
    <property type="entry name" value="Guanylate kinase"/>
    <property type="match status" value="1"/>
</dbReference>
<comment type="function">
    <text evidence="1 13">Essential for recycling GMP and indirectly, cGMP.</text>
</comment>
<evidence type="ECO:0000256" key="1">
    <source>
        <dbReference type="ARBA" id="ARBA00003531"/>
    </source>
</evidence>
<comment type="catalytic activity">
    <reaction evidence="12 13">
        <text>GMP + ATP = GDP + ADP</text>
        <dbReference type="Rhea" id="RHEA:20780"/>
        <dbReference type="ChEBI" id="CHEBI:30616"/>
        <dbReference type="ChEBI" id="CHEBI:58115"/>
        <dbReference type="ChEBI" id="CHEBI:58189"/>
        <dbReference type="ChEBI" id="CHEBI:456216"/>
        <dbReference type="EC" id="2.7.4.8"/>
    </reaction>
</comment>
<dbReference type="GO" id="GO:0005524">
    <property type="term" value="F:ATP binding"/>
    <property type="evidence" value="ECO:0007669"/>
    <property type="project" value="UniProtKB-UniRule"/>
</dbReference>
<dbReference type="PANTHER" id="PTHR23117:SF13">
    <property type="entry name" value="GUANYLATE KINASE"/>
    <property type="match status" value="1"/>
</dbReference>
<keyword evidence="7 13" id="KW-0808">Transferase</keyword>
<evidence type="ECO:0000313" key="15">
    <source>
        <dbReference type="EMBL" id="OGC39942.1"/>
    </source>
</evidence>
<gene>
    <name evidence="13" type="primary">gmk</name>
    <name evidence="15" type="ORF">A2438_05460</name>
</gene>
<dbReference type="PANTHER" id="PTHR23117">
    <property type="entry name" value="GUANYLATE KINASE-RELATED"/>
    <property type="match status" value="1"/>
</dbReference>
<keyword evidence="9 13" id="KW-0418">Kinase</keyword>
<dbReference type="InterPro" id="IPR008144">
    <property type="entry name" value="Guanylate_kin-like_dom"/>
</dbReference>
<keyword evidence="8 13" id="KW-0547">Nucleotide-binding</keyword>
<keyword evidence="6 13" id="KW-0963">Cytoplasm</keyword>
<dbReference type="NCBIfam" id="TIGR03263">
    <property type="entry name" value="guanyl_kin"/>
    <property type="match status" value="1"/>
</dbReference>
<feature type="domain" description="Guanylate kinase-like" evidence="14">
    <location>
        <begin position="7"/>
        <end position="191"/>
    </location>
</feature>
<comment type="caution">
    <text evidence="15">The sequence shown here is derived from an EMBL/GenBank/DDBJ whole genome shotgun (WGS) entry which is preliminary data.</text>
</comment>
<dbReference type="CDD" id="cd00071">
    <property type="entry name" value="GMPK"/>
    <property type="match status" value="1"/>
</dbReference>
<feature type="binding site" evidence="13">
    <location>
        <begin position="14"/>
        <end position="21"/>
    </location>
    <ligand>
        <name>ATP</name>
        <dbReference type="ChEBI" id="CHEBI:30616"/>
    </ligand>
</feature>
<name>A0A1F4U4T5_UNCSA</name>
<accession>A0A1F4U4T5</accession>
<evidence type="ECO:0000256" key="13">
    <source>
        <dbReference type="HAMAP-Rule" id="MF_00328"/>
    </source>
</evidence>
<evidence type="ECO:0000256" key="8">
    <source>
        <dbReference type="ARBA" id="ARBA00022741"/>
    </source>
</evidence>
<dbReference type="HAMAP" id="MF_00328">
    <property type="entry name" value="Guanylate_kinase"/>
    <property type="match status" value="1"/>
</dbReference>
<reference evidence="15 16" key="1">
    <citation type="journal article" date="2016" name="Nat. Commun.">
        <title>Thousands of microbial genomes shed light on interconnected biogeochemical processes in an aquifer system.</title>
        <authorList>
            <person name="Anantharaman K."/>
            <person name="Brown C.T."/>
            <person name="Hug L.A."/>
            <person name="Sharon I."/>
            <person name="Castelle C.J."/>
            <person name="Probst A.J."/>
            <person name="Thomas B.C."/>
            <person name="Singh A."/>
            <person name="Wilkins M.J."/>
            <person name="Karaoz U."/>
            <person name="Brodie E.L."/>
            <person name="Williams K.H."/>
            <person name="Hubbard S.S."/>
            <person name="Banfield J.F."/>
        </authorList>
    </citation>
    <scope>NUCLEOTIDE SEQUENCE [LARGE SCALE GENOMIC DNA]</scope>
</reference>
<evidence type="ECO:0000256" key="6">
    <source>
        <dbReference type="ARBA" id="ARBA00022490"/>
    </source>
</evidence>
<evidence type="ECO:0000256" key="5">
    <source>
        <dbReference type="ARBA" id="ARBA00016296"/>
    </source>
</evidence>
<evidence type="ECO:0000256" key="12">
    <source>
        <dbReference type="ARBA" id="ARBA00048594"/>
    </source>
</evidence>
<evidence type="ECO:0000313" key="16">
    <source>
        <dbReference type="Proteomes" id="UP000179242"/>
    </source>
</evidence>
<dbReference type="GO" id="GO:0004385">
    <property type="term" value="F:GMP kinase activity"/>
    <property type="evidence" value="ECO:0007669"/>
    <property type="project" value="UniProtKB-UniRule"/>
</dbReference>
<evidence type="ECO:0000256" key="10">
    <source>
        <dbReference type="ARBA" id="ARBA00022840"/>
    </source>
</evidence>
<dbReference type="Pfam" id="PF00625">
    <property type="entry name" value="Guanylate_kin"/>
    <property type="match status" value="1"/>
</dbReference>
<protein>
    <recommendedName>
        <fullName evidence="5 13">Guanylate kinase</fullName>
        <ecNumber evidence="4 13">2.7.4.8</ecNumber>
    </recommendedName>
    <alternativeName>
        <fullName evidence="11 13">GMP kinase</fullName>
    </alternativeName>
</protein>
<dbReference type="SUPFAM" id="SSF52540">
    <property type="entry name" value="P-loop containing nucleoside triphosphate hydrolases"/>
    <property type="match status" value="1"/>
</dbReference>
<keyword evidence="10 13" id="KW-0067">ATP-binding</keyword>
<evidence type="ECO:0000259" key="14">
    <source>
        <dbReference type="PROSITE" id="PS50052"/>
    </source>
</evidence>
<comment type="similarity">
    <text evidence="3 13">Belongs to the guanylate kinase family.</text>
</comment>
<evidence type="ECO:0000256" key="4">
    <source>
        <dbReference type="ARBA" id="ARBA00012961"/>
    </source>
</evidence>
<organism evidence="15 16">
    <name type="scientific">candidate division WOR-1 bacterium RIFOXYC2_FULL_46_14</name>
    <dbReference type="NCBI Taxonomy" id="1802587"/>
    <lineage>
        <taxon>Bacteria</taxon>
        <taxon>Bacillati</taxon>
        <taxon>Saganbacteria</taxon>
    </lineage>
</organism>
<dbReference type="Gene3D" id="3.40.50.300">
    <property type="entry name" value="P-loop containing nucleotide triphosphate hydrolases"/>
    <property type="match status" value="1"/>
</dbReference>